<dbReference type="SUPFAM" id="SSF53850">
    <property type="entry name" value="Periplasmic binding protein-like II"/>
    <property type="match status" value="1"/>
</dbReference>
<protein>
    <submittedName>
        <fullName evidence="3">Glycine betaine ABC transporter substrate-binding protein</fullName>
    </submittedName>
</protein>
<dbReference type="Proteomes" id="UP000515947">
    <property type="component" value="Chromosome"/>
</dbReference>
<dbReference type="PROSITE" id="PS51257">
    <property type="entry name" value="PROKAR_LIPOPROTEIN"/>
    <property type="match status" value="1"/>
</dbReference>
<accession>A0A7G9R8G5</accession>
<organism evidence="3 4">
    <name type="scientific">Nocardioides mesophilus</name>
    <dbReference type="NCBI Taxonomy" id="433659"/>
    <lineage>
        <taxon>Bacteria</taxon>
        <taxon>Bacillati</taxon>
        <taxon>Actinomycetota</taxon>
        <taxon>Actinomycetes</taxon>
        <taxon>Propionibacteriales</taxon>
        <taxon>Nocardioidaceae</taxon>
        <taxon>Nocardioides</taxon>
    </lineage>
</organism>
<gene>
    <name evidence="3" type="ORF">H9L09_15325</name>
</gene>
<proteinExistence type="predicted"/>
<evidence type="ECO:0000256" key="1">
    <source>
        <dbReference type="SAM" id="SignalP"/>
    </source>
</evidence>
<keyword evidence="1" id="KW-0732">Signal</keyword>
<dbReference type="GO" id="GO:0022857">
    <property type="term" value="F:transmembrane transporter activity"/>
    <property type="evidence" value="ECO:0007669"/>
    <property type="project" value="InterPro"/>
</dbReference>
<dbReference type="GO" id="GO:0043190">
    <property type="term" value="C:ATP-binding cassette (ABC) transporter complex"/>
    <property type="evidence" value="ECO:0007669"/>
    <property type="project" value="InterPro"/>
</dbReference>
<dbReference type="KEGG" id="nmes:H9L09_15325"/>
<feature type="domain" description="ABC-type glycine betaine transport system substrate-binding" evidence="2">
    <location>
        <begin position="38"/>
        <end position="305"/>
    </location>
</feature>
<feature type="signal peptide" evidence="1">
    <location>
        <begin position="1"/>
        <end position="20"/>
    </location>
</feature>
<keyword evidence="4" id="KW-1185">Reference proteome</keyword>
<sequence length="310" mass="33215">MKHAKLLPLALTALMATSLAGCGGDSGGGEGSLSGASYVVGAKDFSEQDILANMTAMLLEKNGADAEAKRITGSVNTRTALESGDLDMYWEYTGTAWITYLKETKPIGDPEEQFDAVKKADAEKNDIAWLDHAEFNNTYALAVRSEYADEKGLATLSDLAALAASDPGEATICVESEFAARDDGLSGLLDAYGMDVPDDQVKTLDTGVIYTETDKGDTCNFGEVFATDGRIANLDLTVLEDDKKFFPVYQGAPTMKQATLDEHPEIADILAPLTAKLDTETMQKLNAEVDVDGLDAEDVAQKWLEDEGLL</sequence>
<reference evidence="3 4" key="1">
    <citation type="submission" date="2020-08" db="EMBL/GenBank/DDBJ databases">
        <title>Genome sequence of Nocardioides mesophilus KACC 16243T.</title>
        <authorList>
            <person name="Hyun D.-W."/>
            <person name="Bae J.-W."/>
        </authorList>
    </citation>
    <scope>NUCLEOTIDE SEQUENCE [LARGE SCALE GENOMIC DNA]</scope>
    <source>
        <strain evidence="3 4">KACC 16243</strain>
    </source>
</reference>
<dbReference type="EMBL" id="CP060713">
    <property type="protein sequence ID" value="QNN51890.1"/>
    <property type="molecule type" value="Genomic_DNA"/>
</dbReference>
<dbReference type="InterPro" id="IPR007210">
    <property type="entry name" value="ABC_Gly_betaine_transp_sub-bd"/>
</dbReference>
<dbReference type="RefSeq" id="WP_187577733.1">
    <property type="nucleotide sequence ID" value="NZ_CP060713.1"/>
</dbReference>
<evidence type="ECO:0000313" key="3">
    <source>
        <dbReference type="EMBL" id="QNN51890.1"/>
    </source>
</evidence>
<dbReference type="Gene3D" id="3.40.190.120">
    <property type="entry name" value="Osmoprotection protein (prox), domain 2"/>
    <property type="match status" value="1"/>
</dbReference>
<dbReference type="Pfam" id="PF04069">
    <property type="entry name" value="OpuAC"/>
    <property type="match status" value="1"/>
</dbReference>
<dbReference type="AlphaFoldDB" id="A0A7G9R8G5"/>
<evidence type="ECO:0000313" key="4">
    <source>
        <dbReference type="Proteomes" id="UP000515947"/>
    </source>
</evidence>
<evidence type="ECO:0000259" key="2">
    <source>
        <dbReference type="Pfam" id="PF04069"/>
    </source>
</evidence>
<dbReference type="CDD" id="cd13611">
    <property type="entry name" value="PBP2_YehZ"/>
    <property type="match status" value="1"/>
</dbReference>
<name>A0A7G9R8G5_9ACTN</name>
<feature type="chain" id="PRO_5038577751" evidence="1">
    <location>
        <begin position="21"/>
        <end position="310"/>
    </location>
</feature>
<dbReference type="Gene3D" id="3.40.190.10">
    <property type="entry name" value="Periplasmic binding protein-like II"/>
    <property type="match status" value="1"/>
</dbReference>